<dbReference type="Pfam" id="PF03454">
    <property type="entry name" value="MoeA_C"/>
    <property type="match status" value="1"/>
</dbReference>
<comment type="cofactor">
    <cofactor evidence="7">
        <name>Mg(2+)</name>
        <dbReference type="ChEBI" id="CHEBI:18420"/>
    </cofactor>
</comment>
<evidence type="ECO:0000256" key="7">
    <source>
        <dbReference type="RuleBase" id="RU365090"/>
    </source>
</evidence>
<protein>
    <recommendedName>
        <fullName evidence="7">Molybdopterin molybdenumtransferase</fullName>
        <ecNumber evidence="7">2.10.1.1</ecNumber>
    </recommendedName>
</protein>
<organism evidence="9 10">
    <name type="scientific">Candidatus Brevifilum fermentans</name>
    <dbReference type="NCBI Taxonomy" id="1986204"/>
    <lineage>
        <taxon>Bacteria</taxon>
        <taxon>Bacillati</taxon>
        <taxon>Chloroflexota</taxon>
        <taxon>Anaerolineae</taxon>
        <taxon>Anaerolineales</taxon>
        <taxon>Anaerolineaceae</taxon>
        <taxon>Candidatus Brevifilum</taxon>
    </lineage>
</organism>
<dbReference type="GO" id="GO:0046872">
    <property type="term" value="F:metal ion binding"/>
    <property type="evidence" value="ECO:0007669"/>
    <property type="project" value="UniProtKB-UniRule"/>
</dbReference>
<dbReference type="GO" id="GO:0005829">
    <property type="term" value="C:cytosol"/>
    <property type="evidence" value="ECO:0007669"/>
    <property type="project" value="TreeGrafter"/>
</dbReference>
<dbReference type="Gene3D" id="2.40.340.10">
    <property type="entry name" value="MoeA, C-terminal, domain IV"/>
    <property type="match status" value="1"/>
</dbReference>
<dbReference type="SUPFAM" id="SSF53850">
    <property type="entry name" value="Periplasmic binding protein-like II"/>
    <property type="match status" value="1"/>
</dbReference>
<dbReference type="GO" id="GO:0006777">
    <property type="term" value="P:Mo-molybdopterin cofactor biosynthetic process"/>
    <property type="evidence" value="ECO:0007669"/>
    <property type="project" value="UniProtKB-UniRule"/>
</dbReference>
<accession>A0A1Y6K1P3</accession>
<dbReference type="InterPro" id="IPR005111">
    <property type="entry name" value="MoeA_C_domain_IV"/>
</dbReference>
<keyword evidence="7" id="KW-0479">Metal-binding</keyword>
<dbReference type="Pfam" id="PF12727">
    <property type="entry name" value="PBP_like"/>
    <property type="match status" value="1"/>
</dbReference>
<dbReference type="InterPro" id="IPR036135">
    <property type="entry name" value="MoeA_linker/N_sf"/>
</dbReference>
<comment type="catalytic activity">
    <reaction evidence="6">
        <text>adenylyl-molybdopterin + molybdate = Mo-molybdopterin + AMP + H(+)</text>
        <dbReference type="Rhea" id="RHEA:35047"/>
        <dbReference type="ChEBI" id="CHEBI:15378"/>
        <dbReference type="ChEBI" id="CHEBI:36264"/>
        <dbReference type="ChEBI" id="CHEBI:62727"/>
        <dbReference type="ChEBI" id="CHEBI:71302"/>
        <dbReference type="ChEBI" id="CHEBI:456215"/>
        <dbReference type="EC" id="2.10.1.1"/>
    </reaction>
</comment>
<feature type="domain" description="MoaB/Mog" evidence="8">
    <location>
        <begin position="174"/>
        <end position="317"/>
    </location>
</feature>
<dbReference type="Proteomes" id="UP000195514">
    <property type="component" value="Chromosome I"/>
</dbReference>
<dbReference type="CDD" id="cd00887">
    <property type="entry name" value="MoeA"/>
    <property type="match status" value="1"/>
</dbReference>
<dbReference type="EMBL" id="LT859958">
    <property type="protein sequence ID" value="SMX53561.1"/>
    <property type="molecule type" value="Genomic_DNA"/>
</dbReference>
<dbReference type="OrthoDB" id="9804758at2"/>
<comment type="similarity">
    <text evidence="3 7">Belongs to the MoeA family.</text>
</comment>
<evidence type="ECO:0000256" key="2">
    <source>
        <dbReference type="ARBA" id="ARBA00005046"/>
    </source>
</evidence>
<keyword evidence="4 7" id="KW-0500">Molybdenum</keyword>
<evidence type="ECO:0000256" key="4">
    <source>
        <dbReference type="ARBA" id="ARBA00022505"/>
    </source>
</evidence>
<comment type="function">
    <text evidence="1 7">Catalyzes the insertion of molybdate into adenylated molybdopterin with the concomitant release of AMP.</text>
</comment>
<dbReference type="Gene3D" id="3.90.105.10">
    <property type="entry name" value="Molybdopterin biosynthesis moea protein, domain 2"/>
    <property type="match status" value="1"/>
</dbReference>
<dbReference type="GO" id="GO:0061599">
    <property type="term" value="F:molybdopterin molybdotransferase activity"/>
    <property type="evidence" value="ECO:0007669"/>
    <property type="project" value="UniProtKB-UniRule"/>
</dbReference>
<dbReference type="InterPro" id="IPR036425">
    <property type="entry name" value="MoaB/Mog-like_dom_sf"/>
</dbReference>
<dbReference type="RefSeq" id="WP_087861487.1">
    <property type="nucleotide sequence ID" value="NZ_LT859958.1"/>
</dbReference>
<dbReference type="InterPro" id="IPR038987">
    <property type="entry name" value="MoeA-like"/>
</dbReference>
<dbReference type="SUPFAM" id="SSF63882">
    <property type="entry name" value="MoeA N-terminal region -like"/>
    <property type="match status" value="1"/>
</dbReference>
<dbReference type="KEGG" id="abat:CFX1CAM_0495"/>
<dbReference type="Gene3D" id="3.40.980.10">
    <property type="entry name" value="MoaB/Mog-like domain"/>
    <property type="match status" value="1"/>
</dbReference>
<dbReference type="PROSITE" id="PS01079">
    <property type="entry name" value="MOCF_BIOSYNTHESIS_2"/>
    <property type="match status" value="1"/>
</dbReference>
<evidence type="ECO:0000313" key="9">
    <source>
        <dbReference type="EMBL" id="SMX53561.1"/>
    </source>
</evidence>
<sequence>MSYQYLTNTPLDEAVKNYLDALSAQGLNLGDERIPTQDALGRVTARAVYARICAPHYNACAMDGIALDARITFGATETTPVRLKSSDYTWVDTGDPLPAGCDAVIMVEDVVEEGDTIILYSAATPWQHVRQIGEDISAGDMIQPSFTIITPAGMGAMLAGGILQIDVLKKPVIGIIPTGDEVVLPTDNPAEGEVIEFNSTIFSGMLRDWGYTPKVYPIVADKPEEIRRALEIAADECDGVIINAGSSAGREDFTAAAIRSVGEVVLHGIGIKPGKPAVLGMVKAPHKDGVIPVIGLPGYPVSGIIVMELVFKPVLNALTKQRTETPAIVEAVLSRRLNSSLKYREFIRTRLGLVSGKLVAVPLSRGAGVVSSFVKADGIIDIPQEREGYEAGESVQVRLTHSMEEIRSMLVVTGSHDPLLDEVADLMRHRWSGSLVGSSHVGSMGGIMALRRSEAHLGGIHLLDEASGAYNIPYVQKYFPQGGVVLVECVQRTQGLMVAKGNPKNIQGFADLAELEFVNRQKGSGTRILFDHLAGQVGMNLDSLRGYNREEFTHTAVAAAIAAGTADAGLGILAAAKIYDLDFIPVADEQYDLLIAEEALELETVQQFLEILQSQAFADRLEKLGGYTLRNPGRIIKWH</sequence>
<dbReference type="AlphaFoldDB" id="A0A1Y6K1P3"/>
<dbReference type="InterPro" id="IPR008284">
    <property type="entry name" value="MoCF_biosynth_CS"/>
</dbReference>
<reference evidence="10" key="1">
    <citation type="submission" date="2017-05" db="EMBL/GenBank/DDBJ databases">
        <authorList>
            <person name="Kirkegaard R."/>
            <person name="Mcilroy J S."/>
        </authorList>
    </citation>
    <scope>NUCLEOTIDE SEQUENCE [LARGE SCALE GENOMIC DNA]</scope>
</reference>
<dbReference type="InterPro" id="IPR001453">
    <property type="entry name" value="MoaB/Mog_dom"/>
</dbReference>
<evidence type="ECO:0000256" key="3">
    <source>
        <dbReference type="ARBA" id="ARBA00010763"/>
    </source>
</evidence>
<evidence type="ECO:0000256" key="6">
    <source>
        <dbReference type="ARBA" id="ARBA00047317"/>
    </source>
</evidence>
<keyword evidence="7" id="KW-0808">Transferase</keyword>
<dbReference type="InterPro" id="IPR036688">
    <property type="entry name" value="MoeA_C_domain_IV_sf"/>
</dbReference>
<dbReference type="InterPro" id="IPR024370">
    <property type="entry name" value="PBP_domain"/>
</dbReference>
<dbReference type="Gene3D" id="2.170.190.11">
    <property type="entry name" value="Molybdopterin biosynthesis moea protein, domain 3"/>
    <property type="match status" value="1"/>
</dbReference>
<proteinExistence type="inferred from homology"/>
<evidence type="ECO:0000256" key="5">
    <source>
        <dbReference type="ARBA" id="ARBA00023150"/>
    </source>
</evidence>
<dbReference type="SUPFAM" id="SSF63867">
    <property type="entry name" value="MoeA C-terminal domain-like"/>
    <property type="match status" value="1"/>
</dbReference>
<dbReference type="EC" id="2.10.1.1" evidence="7"/>
<keyword evidence="7" id="KW-0460">Magnesium</keyword>
<evidence type="ECO:0000259" key="8">
    <source>
        <dbReference type="SMART" id="SM00852"/>
    </source>
</evidence>
<evidence type="ECO:0000313" key="10">
    <source>
        <dbReference type="Proteomes" id="UP000195514"/>
    </source>
</evidence>
<dbReference type="Pfam" id="PF00994">
    <property type="entry name" value="MoCF_biosynth"/>
    <property type="match status" value="1"/>
</dbReference>
<name>A0A1Y6K1P3_9CHLR</name>
<dbReference type="InterPro" id="IPR005110">
    <property type="entry name" value="MoeA_linker/N"/>
</dbReference>
<keyword evidence="5 7" id="KW-0501">Molybdenum cofactor biosynthesis</keyword>
<keyword evidence="10" id="KW-1185">Reference proteome</keyword>
<dbReference type="UniPathway" id="UPA00344"/>
<dbReference type="SMART" id="SM00852">
    <property type="entry name" value="MoCF_biosynth"/>
    <property type="match status" value="1"/>
</dbReference>
<dbReference type="Pfam" id="PF03453">
    <property type="entry name" value="MoeA_N"/>
    <property type="match status" value="1"/>
</dbReference>
<dbReference type="PANTHER" id="PTHR10192:SF16">
    <property type="entry name" value="MOLYBDOPTERIN MOLYBDENUMTRANSFERASE"/>
    <property type="match status" value="1"/>
</dbReference>
<dbReference type="PANTHER" id="PTHR10192">
    <property type="entry name" value="MOLYBDOPTERIN BIOSYNTHESIS PROTEIN"/>
    <property type="match status" value="1"/>
</dbReference>
<comment type="pathway">
    <text evidence="2 7">Cofactor biosynthesis; molybdopterin biosynthesis.</text>
</comment>
<gene>
    <name evidence="9" type="ORF">CFX1CAM_0495</name>
</gene>
<evidence type="ECO:0000256" key="1">
    <source>
        <dbReference type="ARBA" id="ARBA00002901"/>
    </source>
</evidence>
<dbReference type="SUPFAM" id="SSF53218">
    <property type="entry name" value="Molybdenum cofactor biosynthesis proteins"/>
    <property type="match status" value="1"/>
</dbReference>
<dbReference type="Gene3D" id="3.40.190.10">
    <property type="entry name" value="Periplasmic binding protein-like II"/>
    <property type="match status" value="1"/>
</dbReference>
<dbReference type="NCBIfam" id="NF011068">
    <property type="entry name" value="PRK14498.1"/>
    <property type="match status" value="1"/>
</dbReference>